<dbReference type="InterPro" id="IPR004046">
    <property type="entry name" value="GST_C"/>
</dbReference>
<evidence type="ECO:0000259" key="7">
    <source>
        <dbReference type="PROSITE" id="PS50405"/>
    </source>
</evidence>
<feature type="domain" description="GST N-terminal" evidence="6">
    <location>
        <begin position="1"/>
        <end position="82"/>
    </location>
</feature>
<dbReference type="FunFam" id="3.40.30.10:FF:000016">
    <property type="entry name" value="Glutathione S-transferase F2"/>
    <property type="match status" value="1"/>
</dbReference>
<sequence>MTIKVHGSPVSTASMRAFACLHEKCVPFELVPVNMAVGEHKSEAFLSLNPFGQVPALQDGDLTLFESRAITNYIAHAYADSGNPLIYKDPKKMAICSVWMEVEAHQFDPAASKLSWELCLKPLFGMTTDDAVVAEYEAKVGKVLDIYEARLSKSKYLGGDCFTLADLHHLPNMKYLMPSKAAQLFNSRPHVSAWAADILARPAWLKATGQ</sequence>
<feature type="domain" description="GST C-terminal" evidence="7">
    <location>
        <begin position="89"/>
        <end position="210"/>
    </location>
</feature>
<dbReference type="InterPro" id="IPR004045">
    <property type="entry name" value="Glutathione_S-Trfase_N"/>
</dbReference>
<dbReference type="InterPro" id="IPR036249">
    <property type="entry name" value="Thioredoxin-like_sf"/>
</dbReference>
<comment type="catalytic activity">
    <reaction evidence="4">
        <text>RX + glutathione = an S-substituted glutathione + a halide anion + H(+)</text>
        <dbReference type="Rhea" id="RHEA:16437"/>
        <dbReference type="ChEBI" id="CHEBI:15378"/>
        <dbReference type="ChEBI" id="CHEBI:16042"/>
        <dbReference type="ChEBI" id="CHEBI:17792"/>
        <dbReference type="ChEBI" id="CHEBI:57925"/>
        <dbReference type="ChEBI" id="CHEBI:90779"/>
        <dbReference type="EC" id="2.5.1.18"/>
    </reaction>
</comment>
<evidence type="ECO:0000259" key="6">
    <source>
        <dbReference type="PROSITE" id="PS50404"/>
    </source>
</evidence>
<proteinExistence type="inferred from homology"/>
<dbReference type="FunFam" id="1.20.1050.10:FF:000004">
    <property type="entry name" value="Glutathione S-transferase F2"/>
    <property type="match status" value="1"/>
</dbReference>
<evidence type="ECO:0000313" key="9">
    <source>
        <dbReference type="Proteomes" id="UP001187471"/>
    </source>
</evidence>
<dbReference type="Pfam" id="PF02798">
    <property type="entry name" value="GST_N"/>
    <property type="match status" value="1"/>
</dbReference>
<evidence type="ECO:0000313" key="8">
    <source>
        <dbReference type="EMBL" id="KAK2990602.1"/>
    </source>
</evidence>
<dbReference type="PROSITE" id="PS50404">
    <property type="entry name" value="GST_NTER"/>
    <property type="match status" value="1"/>
</dbReference>
<dbReference type="SFLD" id="SFLDS00019">
    <property type="entry name" value="Glutathione_Transferase_(cytos"/>
    <property type="match status" value="1"/>
</dbReference>
<dbReference type="SFLD" id="SFLDG00358">
    <property type="entry name" value="Main_(cytGST)"/>
    <property type="match status" value="1"/>
</dbReference>
<evidence type="ECO:0000256" key="1">
    <source>
        <dbReference type="ARBA" id="ARBA00010128"/>
    </source>
</evidence>
<dbReference type="GO" id="GO:0006749">
    <property type="term" value="P:glutathione metabolic process"/>
    <property type="evidence" value="ECO:0007669"/>
    <property type="project" value="TreeGrafter"/>
</dbReference>
<dbReference type="PROSITE" id="PS50405">
    <property type="entry name" value="GST_CTER"/>
    <property type="match status" value="1"/>
</dbReference>
<evidence type="ECO:0000256" key="5">
    <source>
        <dbReference type="ARBA" id="ARBA00081070"/>
    </source>
</evidence>
<protein>
    <recommendedName>
        <fullName evidence="2">glutathione transferase</fullName>
        <ecNumber evidence="2">2.5.1.18</ecNumber>
    </recommendedName>
    <alternativeName>
        <fullName evidence="5">GST class-phi</fullName>
    </alternativeName>
</protein>
<organism evidence="8 9">
    <name type="scientific">Escallonia rubra</name>
    <dbReference type="NCBI Taxonomy" id="112253"/>
    <lineage>
        <taxon>Eukaryota</taxon>
        <taxon>Viridiplantae</taxon>
        <taxon>Streptophyta</taxon>
        <taxon>Embryophyta</taxon>
        <taxon>Tracheophyta</taxon>
        <taxon>Spermatophyta</taxon>
        <taxon>Magnoliopsida</taxon>
        <taxon>eudicotyledons</taxon>
        <taxon>Gunneridae</taxon>
        <taxon>Pentapetalae</taxon>
        <taxon>asterids</taxon>
        <taxon>campanulids</taxon>
        <taxon>Escalloniales</taxon>
        <taxon>Escalloniaceae</taxon>
        <taxon>Escallonia</taxon>
    </lineage>
</organism>
<dbReference type="GO" id="GO:0005737">
    <property type="term" value="C:cytoplasm"/>
    <property type="evidence" value="ECO:0007669"/>
    <property type="project" value="TreeGrafter"/>
</dbReference>
<dbReference type="InterPro" id="IPR034347">
    <property type="entry name" value="GST_Phi_C"/>
</dbReference>
<dbReference type="GO" id="GO:0009407">
    <property type="term" value="P:toxin catabolic process"/>
    <property type="evidence" value="ECO:0007669"/>
    <property type="project" value="UniProtKB-ARBA"/>
</dbReference>
<name>A0AA88UVE0_9ASTE</name>
<dbReference type="InterPro" id="IPR036282">
    <property type="entry name" value="Glutathione-S-Trfase_C_sf"/>
</dbReference>
<dbReference type="SFLD" id="SFLDG01154">
    <property type="entry name" value="Main.5:_Phi-like"/>
    <property type="match status" value="1"/>
</dbReference>
<dbReference type="CDD" id="cd03187">
    <property type="entry name" value="GST_C_Phi"/>
    <property type="match status" value="1"/>
</dbReference>
<evidence type="ECO:0000256" key="4">
    <source>
        <dbReference type="ARBA" id="ARBA00047960"/>
    </source>
</evidence>
<dbReference type="InterPro" id="IPR040079">
    <property type="entry name" value="Glutathione_S-Trfase"/>
</dbReference>
<dbReference type="EC" id="2.5.1.18" evidence="2"/>
<reference evidence="8" key="1">
    <citation type="submission" date="2022-12" db="EMBL/GenBank/DDBJ databases">
        <title>Draft genome assemblies for two species of Escallonia (Escalloniales).</title>
        <authorList>
            <person name="Chanderbali A."/>
            <person name="Dervinis C."/>
            <person name="Anghel I."/>
            <person name="Soltis D."/>
            <person name="Soltis P."/>
            <person name="Zapata F."/>
        </authorList>
    </citation>
    <scope>NUCLEOTIDE SEQUENCE</scope>
    <source>
        <strain evidence="8">UCBG92.1500</strain>
        <tissue evidence="8">Leaf</tissue>
    </source>
</reference>
<dbReference type="Pfam" id="PF00043">
    <property type="entry name" value="GST_C"/>
    <property type="match status" value="1"/>
</dbReference>
<dbReference type="SUPFAM" id="SSF52833">
    <property type="entry name" value="Thioredoxin-like"/>
    <property type="match status" value="1"/>
</dbReference>
<accession>A0AA88UVE0</accession>
<comment type="similarity">
    <text evidence="1">Belongs to the GST superfamily. Phi family.</text>
</comment>
<dbReference type="EMBL" id="JAVXUO010000638">
    <property type="protein sequence ID" value="KAK2990602.1"/>
    <property type="molecule type" value="Genomic_DNA"/>
</dbReference>
<dbReference type="InterPro" id="IPR010987">
    <property type="entry name" value="Glutathione-S-Trfase_C-like"/>
</dbReference>
<dbReference type="CDD" id="cd03053">
    <property type="entry name" value="GST_N_Phi"/>
    <property type="match status" value="1"/>
</dbReference>
<gene>
    <name evidence="8" type="ORF">RJ640_019882</name>
</gene>
<evidence type="ECO:0000256" key="3">
    <source>
        <dbReference type="ARBA" id="ARBA00022679"/>
    </source>
</evidence>
<dbReference type="PANTHER" id="PTHR43900:SF47">
    <property type="entry name" value="GLUTATHIONE S-TRANSFERASE F6-RELATED"/>
    <property type="match status" value="1"/>
</dbReference>
<evidence type="ECO:0000256" key="2">
    <source>
        <dbReference type="ARBA" id="ARBA00012452"/>
    </source>
</evidence>
<dbReference type="Gene3D" id="1.20.1050.10">
    <property type="match status" value="1"/>
</dbReference>
<keyword evidence="9" id="KW-1185">Reference proteome</keyword>
<dbReference type="GO" id="GO:0043295">
    <property type="term" value="F:glutathione binding"/>
    <property type="evidence" value="ECO:0007669"/>
    <property type="project" value="TreeGrafter"/>
</dbReference>
<comment type="caution">
    <text evidence="8">The sequence shown here is derived from an EMBL/GenBank/DDBJ whole genome shotgun (WGS) entry which is preliminary data.</text>
</comment>
<dbReference type="Proteomes" id="UP001187471">
    <property type="component" value="Unassembled WGS sequence"/>
</dbReference>
<keyword evidence="3" id="KW-0808">Transferase</keyword>
<dbReference type="PANTHER" id="PTHR43900">
    <property type="entry name" value="GLUTATHIONE S-TRANSFERASE RHO"/>
    <property type="match status" value="1"/>
</dbReference>
<dbReference type="GO" id="GO:0004364">
    <property type="term" value="F:glutathione transferase activity"/>
    <property type="evidence" value="ECO:0007669"/>
    <property type="project" value="UniProtKB-EC"/>
</dbReference>
<dbReference type="AlphaFoldDB" id="A0AA88UVE0"/>
<dbReference type="Gene3D" id="3.40.30.10">
    <property type="entry name" value="Glutaredoxin"/>
    <property type="match status" value="1"/>
</dbReference>
<dbReference type="SUPFAM" id="SSF47616">
    <property type="entry name" value="GST C-terminal domain-like"/>
    <property type="match status" value="1"/>
</dbReference>